<comment type="caution">
    <text evidence="2">The sequence shown here is derived from an EMBL/GenBank/DDBJ whole genome shotgun (WGS) entry which is preliminary data.</text>
</comment>
<feature type="domain" description="Reverse transcriptase Ty1/copia-type" evidence="1">
    <location>
        <begin position="338"/>
        <end position="427"/>
    </location>
</feature>
<keyword evidence="3" id="KW-1185">Reference proteome</keyword>
<feature type="domain" description="Reverse transcriptase Ty1/copia-type" evidence="1">
    <location>
        <begin position="266"/>
        <end position="333"/>
    </location>
</feature>
<dbReference type="PANTHER" id="PTHR11439:SF495">
    <property type="entry name" value="REVERSE TRANSCRIPTASE, RNA-DEPENDENT DNA POLYMERASE-RELATED"/>
    <property type="match status" value="1"/>
</dbReference>
<sequence length="678" mass="77404">MKRDVARYVEKCLTCLRVKAEHQRPHGKLQLLDIPVWKSEHITMDLIMKLPGTSQGWDAIWVDVDRLTKSAHFMPIRKSSLSESKFHEDLGTRLQFSTAFHPQADGQSERSIQTQEDMQHTCVLDFGGSWNTYLPLAEFSYNNSFHASIDDSVVTVNRSELLEELCRQEKVRSKVLGGRHCTVGGVTLEMGDTVLKEGQVSQLADESAHVPIDDIQVDERLNYIKRPIAILERKTKTLRKKEISLVFKLLRVLYTSSVCCLDPIIRNKKDEQGVVVRNKARLVAQGYCQEEGINYEETIAPVARLEAIRIFPPFAAHKGFKVFQMDVKSAFLNDIALFYNKHDDDILLVQISVDDIIFGSTDISMCKDFDSLMQKEFKMSMPGELTFFLGVQVKQSSEGIYINQSKYVQDILQKYQLHDASPMTTPMALNLKLHKDLSGQSVECKLYRGMIGSLLYLTAGRTDIMFSTCICARYQANPKESHLSTVKRILRYLKKTQTLASKAEYVVAASYCSHALWMETQLRDYGYSFDKIPILCDSKSAIAISANPTQHSKTKHIDISSYLCNHEEYGLCIIGYVLHPKKKTYATLHLNVDLLRACLQIRDLEALALDEFDPTPFDEEILGFVCFLNYKEDHKHPLNKRGDFRRMDFHLYGTLYLVSSISVSPVRLADMINPLRLF</sequence>
<dbReference type="SUPFAM" id="SSF53098">
    <property type="entry name" value="Ribonuclease H-like"/>
    <property type="match status" value="1"/>
</dbReference>
<accession>A0AA38W386</accession>
<dbReference type="PANTHER" id="PTHR11439">
    <property type="entry name" value="GAG-POL-RELATED RETROTRANSPOSON"/>
    <property type="match status" value="1"/>
</dbReference>
<organism evidence="2 3">
    <name type="scientific">Centaurea solstitialis</name>
    <name type="common">yellow star-thistle</name>
    <dbReference type="NCBI Taxonomy" id="347529"/>
    <lineage>
        <taxon>Eukaryota</taxon>
        <taxon>Viridiplantae</taxon>
        <taxon>Streptophyta</taxon>
        <taxon>Embryophyta</taxon>
        <taxon>Tracheophyta</taxon>
        <taxon>Spermatophyta</taxon>
        <taxon>Magnoliopsida</taxon>
        <taxon>eudicotyledons</taxon>
        <taxon>Gunneridae</taxon>
        <taxon>Pentapetalae</taxon>
        <taxon>asterids</taxon>
        <taxon>campanulids</taxon>
        <taxon>Asterales</taxon>
        <taxon>Asteraceae</taxon>
        <taxon>Carduoideae</taxon>
        <taxon>Cardueae</taxon>
        <taxon>Centaureinae</taxon>
        <taxon>Centaurea</taxon>
    </lineage>
</organism>
<gene>
    <name evidence="2" type="ORF">OSB04_024584</name>
</gene>
<dbReference type="InterPro" id="IPR012337">
    <property type="entry name" value="RNaseH-like_sf"/>
</dbReference>
<evidence type="ECO:0000313" key="3">
    <source>
        <dbReference type="Proteomes" id="UP001172457"/>
    </source>
</evidence>
<dbReference type="EMBL" id="JARYMX010000006">
    <property type="protein sequence ID" value="KAJ9544877.1"/>
    <property type="molecule type" value="Genomic_DNA"/>
</dbReference>
<dbReference type="Proteomes" id="UP001172457">
    <property type="component" value="Chromosome 6"/>
</dbReference>
<evidence type="ECO:0000313" key="2">
    <source>
        <dbReference type="EMBL" id="KAJ9544877.1"/>
    </source>
</evidence>
<name>A0AA38W386_9ASTR</name>
<protein>
    <recommendedName>
        <fullName evidence="1">Reverse transcriptase Ty1/copia-type domain-containing protein</fullName>
    </recommendedName>
</protein>
<dbReference type="CDD" id="cd09272">
    <property type="entry name" value="RNase_HI_RT_Ty1"/>
    <property type="match status" value="1"/>
</dbReference>
<dbReference type="InterPro" id="IPR013103">
    <property type="entry name" value="RVT_2"/>
</dbReference>
<dbReference type="InterPro" id="IPR043502">
    <property type="entry name" value="DNA/RNA_pol_sf"/>
</dbReference>
<proteinExistence type="predicted"/>
<dbReference type="AlphaFoldDB" id="A0AA38W386"/>
<dbReference type="Gene3D" id="3.30.420.10">
    <property type="entry name" value="Ribonuclease H-like superfamily/Ribonuclease H"/>
    <property type="match status" value="1"/>
</dbReference>
<dbReference type="SUPFAM" id="SSF56672">
    <property type="entry name" value="DNA/RNA polymerases"/>
    <property type="match status" value="1"/>
</dbReference>
<dbReference type="Pfam" id="PF07727">
    <property type="entry name" value="RVT_2"/>
    <property type="match status" value="2"/>
</dbReference>
<reference evidence="2" key="1">
    <citation type="submission" date="2023-03" db="EMBL/GenBank/DDBJ databases">
        <title>Chromosome-scale reference genome and RAD-based genetic map of yellow starthistle (Centaurea solstitialis) reveal putative structural variation and QTLs associated with invader traits.</title>
        <authorList>
            <person name="Reatini B."/>
            <person name="Cang F.A."/>
            <person name="Jiang Q."/>
            <person name="Mckibben M.T.W."/>
            <person name="Barker M.S."/>
            <person name="Rieseberg L.H."/>
            <person name="Dlugosch K.M."/>
        </authorList>
    </citation>
    <scope>NUCLEOTIDE SEQUENCE</scope>
    <source>
        <strain evidence="2">CAN-66</strain>
        <tissue evidence="2">Leaf</tissue>
    </source>
</reference>
<dbReference type="GO" id="GO:0003676">
    <property type="term" value="F:nucleic acid binding"/>
    <property type="evidence" value="ECO:0007669"/>
    <property type="project" value="InterPro"/>
</dbReference>
<dbReference type="InterPro" id="IPR036397">
    <property type="entry name" value="RNaseH_sf"/>
</dbReference>
<evidence type="ECO:0000259" key="1">
    <source>
        <dbReference type="Pfam" id="PF07727"/>
    </source>
</evidence>